<dbReference type="Gene3D" id="3.40.395.10">
    <property type="entry name" value="Adenoviral Proteinase, Chain A"/>
    <property type="match status" value="1"/>
</dbReference>
<evidence type="ECO:0000256" key="1">
    <source>
        <dbReference type="ARBA" id="ARBA00005234"/>
    </source>
</evidence>
<feature type="region of interest" description="Disordered" evidence="4">
    <location>
        <begin position="1044"/>
        <end position="1066"/>
    </location>
</feature>
<protein>
    <recommendedName>
        <fullName evidence="5">Ubiquitin-like protease family profile domain-containing protein</fullName>
    </recommendedName>
</protein>
<dbReference type="STRING" id="105231.A0A1Y1IA08"/>
<evidence type="ECO:0000256" key="2">
    <source>
        <dbReference type="ARBA" id="ARBA00022670"/>
    </source>
</evidence>
<dbReference type="GO" id="GO:0008234">
    <property type="term" value="F:cysteine-type peptidase activity"/>
    <property type="evidence" value="ECO:0007669"/>
    <property type="project" value="InterPro"/>
</dbReference>
<evidence type="ECO:0000313" key="7">
    <source>
        <dbReference type="Proteomes" id="UP000054558"/>
    </source>
</evidence>
<evidence type="ECO:0000259" key="5">
    <source>
        <dbReference type="PROSITE" id="PS50600"/>
    </source>
</evidence>
<dbReference type="SUPFAM" id="SSF54001">
    <property type="entry name" value="Cysteine proteinases"/>
    <property type="match status" value="1"/>
</dbReference>
<keyword evidence="3" id="KW-0378">Hydrolase</keyword>
<feature type="compositionally biased region" description="Basic residues" evidence="4">
    <location>
        <begin position="711"/>
        <end position="722"/>
    </location>
</feature>
<sequence length="1755" mass="196719">MQLLSADFLYIYPSPTGNNTITLCAEDLNTLQPGALLNDKVVNLWLRHIRSGCEKTAANVLVMDSYFMTLLHDMFKAESENIGDANDIFNKLLRFDGFKLIFEHTFVLFPYCQRSHWSLLLLKNKACKGSARQSPAALLHFDSRPGLHRSVDTLFRSELGACKSKMGVEAQVAPHSLSIDRLVPLASYPDFVVDQMLLLSRSEETQKHCHSCNHRLWDLQGTEGGTILVCKKRAAVDREGFIICQAQNCPQYAGAGDQRSRRIFCLRCTTLRERGGGAIAFDACFGVREGGGFEQLLQECLHCRSGSGKQCKRGDTDDSTCPRLIHQRDFEKPQKRTAPIPDTKPLAPYAYPGLRYMASHLPWLPLPDQWFSTHGLAPEPVPRVRLPWEPYPHHWLFFSPKQPPKGTPFHTLLPTSPKHGHRTHLWPFPELPPQESVFYVHPSSCLPPAFLACEPASLPPEGLSYEPQPPYSSGVFFYGRDPSLFALFEAAKDAPQSESRKHAKRSPEVKVQRCEEIPAAVYTRELPLLVEAFRARAAQGCPLHTGPLRGNYMLIANIEQKWEGEGGERALRARIVEPDLKTGAGGKNPVRTLWPVKVRFGVASGGGTSLTCNCKLKGPEDKCYHVGVLEALTDLSTLDVWTTGTTHEGVETVRRGARAVNWRALEGQSTVALTYEAAAVTIYIVHSGSSGTLVARRELGDSDDEAQTAKPRGRGGKFRGRAVKQGQAANPGDEWFCEACTLGQMDLHGRCIHSYQLAGLTKEEWQPQGEGVRVPETAEEVWGLNFGVKPYPKLGTAATIVCTSCPRGADRESAKVTQARTCPHLASLSPIPTVTPRSAEDLRTDPIIFGEHLKVAHVCTHECQLRPCGQLPPRDNELNQAAEQGTSLEDTRRWSREGRFCQARPVTPAPCGAPWHLKWNGEGRLIKANALHAIDIGTWWCGRCRMGCTLKYDAAADGLYYLTPQTLVTQEVLKSMEDDLLQKAASFQQIVRGWEGKALRTFTDGEQDTRMLCEDKARQGIERYLQHLDDHLVEQWRKEARLEPTSVVERPPHKPEFKPESGQPGGKGYVLFVPPENPLDLKDALLTKFFRADDRVGGHAGGDYEGRVSGYNFEKEQWKIAYDDEDRETMCFKELAPLVHTLPEGYVDNNPDPTGRGHPVPPFAQTIGANVLLQRPTWNREYRGQVMERVGPRPLSNGESGYVYQVKFEDDTVEDLEFEEVKAARQRFQDSEFGNSDAPTLTQVLQAAPLSPYSLQCLCSDEDPVLLLPTKGSKQTVTEKMKLIPRGVKRKKDKKTGQPIGPKTGPRTQLLRWSQALVMWPEDSKKVTAGTPIEGNEVFKSAAEYVAMLPQLPRCVRRLVEYVVGAGHGITVRKMGCPEGPWRNLFYHLGSPESDDVLICKDVQSTVLRLLLGKSAGPVTLTADQRKDLREKSPVLAKVLQEGAQMSDGGYWISKELLDALESLLIHLLQMSYFAVDLDCGTRAVELLKEALAASADWGAQRGEHLERYVEKIERLMYRKFWFKFMEEKACNLGPNALSYAQNAARLCSYSVVRPVTQNPALDKVNGRALKSQRNKKCTGNYAPNVEPRLKKSLQKKVENSQRYIDNLAIMSCGHGVVLDYIIGLEPESVKDVIVYLETRFKYHPPKLIINDNSCQVERNGKLRNPNFIAGSSFCLDGFHGYGHRCTRHYILGERFPEAKDETSVVEHINDWLADWEKVFYNMRTDTLQLLLNFIIRARNHKKNEAFRSRLLRLN</sequence>
<accession>A0A1Y1IA08</accession>
<dbReference type="Proteomes" id="UP000054558">
    <property type="component" value="Unassembled WGS sequence"/>
</dbReference>
<comment type="similarity">
    <text evidence="1">Belongs to the peptidase C48 family.</text>
</comment>
<dbReference type="InterPro" id="IPR038765">
    <property type="entry name" value="Papain-like_cys_pep_sf"/>
</dbReference>
<keyword evidence="2" id="KW-0645">Protease</keyword>
<dbReference type="InterPro" id="IPR003653">
    <property type="entry name" value="Peptidase_C48_C"/>
</dbReference>
<gene>
    <name evidence="6" type="ORF">KFL_003500145</name>
</gene>
<organism evidence="6 7">
    <name type="scientific">Klebsormidium nitens</name>
    <name type="common">Green alga</name>
    <name type="synonym">Ulothrix nitens</name>
    <dbReference type="NCBI Taxonomy" id="105231"/>
    <lineage>
        <taxon>Eukaryota</taxon>
        <taxon>Viridiplantae</taxon>
        <taxon>Streptophyta</taxon>
        <taxon>Klebsormidiophyceae</taxon>
        <taxon>Klebsormidiales</taxon>
        <taxon>Klebsormidiaceae</taxon>
        <taxon>Klebsormidium</taxon>
    </lineage>
</organism>
<feature type="domain" description="Ubiquitin-like protease family profile" evidence="5">
    <location>
        <begin position="21"/>
        <end position="1491"/>
    </location>
</feature>
<evidence type="ECO:0000256" key="3">
    <source>
        <dbReference type="ARBA" id="ARBA00022801"/>
    </source>
</evidence>
<reference evidence="6 7" key="1">
    <citation type="journal article" date="2014" name="Nat. Commun.">
        <title>Klebsormidium flaccidum genome reveals primary factors for plant terrestrial adaptation.</title>
        <authorList>
            <person name="Hori K."/>
            <person name="Maruyama F."/>
            <person name="Fujisawa T."/>
            <person name="Togashi T."/>
            <person name="Yamamoto N."/>
            <person name="Seo M."/>
            <person name="Sato S."/>
            <person name="Yamada T."/>
            <person name="Mori H."/>
            <person name="Tajima N."/>
            <person name="Moriyama T."/>
            <person name="Ikeuchi M."/>
            <person name="Watanabe M."/>
            <person name="Wada H."/>
            <person name="Kobayashi K."/>
            <person name="Saito M."/>
            <person name="Masuda T."/>
            <person name="Sasaki-Sekimoto Y."/>
            <person name="Mashiguchi K."/>
            <person name="Awai K."/>
            <person name="Shimojima M."/>
            <person name="Masuda S."/>
            <person name="Iwai M."/>
            <person name="Nobusawa T."/>
            <person name="Narise T."/>
            <person name="Kondo S."/>
            <person name="Saito H."/>
            <person name="Sato R."/>
            <person name="Murakawa M."/>
            <person name="Ihara Y."/>
            <person name="Oshima-Yamada Y."/>
            <person name="Ohtaka K."/>
            <person name="Satoh M."/>
            <person name="Sonobe K."/>
            <person name="Ishii M."/>
            <person name="Ohtani R."/>
            <person name="Kanamori-Sato M."/>
            <person name="Honoki R."/>
            <person name="Miyazaki D."/>
            <person name="Mochizuki H."/>
            <person name="Umetsu J."/>
            <person name="Higashi K."/>
            <person name="Shibata D."/>
            <person name="Kamiya Y."/>
            <person name="Sato N."/>
            <person name="Nakamura Y."/>
            <person name="Tabata S."/>
            <person name="Ida S."/>
            <person name="Kurokawa K."/>
            <person name="Ohta H."/>
        </authorList>
    </citation>
    <scope>NUCLEOTIDE SEQUENCE [LARGE SCALE GENOMIC DNA]</scope>
    <source>
        <strain evidence="6 7">NIES-2285</strain>
    </source>
</reference>
<proteinExistence type="inferred from homology"/>
<dbReference type="PANTHER" id="PTHR34305:SF1">
    <property type="entry name" value="SWIM-TYPE DOMAIN-CONTAINING PROTEIN"/>
    <property type="match status" value="1"/>
</dbReference>
<feature type="compositionally biased region" description="Basic and acidic residues" evidence="4">
    <location>
        <begin position="1050"/>
        <end position="1059"/>
    </location>
</feature>
<feature type="region of interest" description="Disordered" evidence="4">
    <location>
        <begin position="698"/>
        <end position="722"/>
    </location>
</feature>
<dbReference type="PANTHER" id="PTHR34305">
    <property type="entry name" value="EXPRESSED PROTEIN"/>
    <property type="match status" value="1"/>
</dbReference>
<evidence type="ECO:0000256" key="4">
    <source>
        <dbReference type="SAM" id="MobiDB-lite"/>
    </source>
</evidence>
<dbReference type="EMBL" id="DF237299">
    <property type="protein sequence ID" value="GAQ87403.1"/>
    <property type="molecule type" value="Genomic_DNA"/>
</dbReference>
<name>A0A1Y1IA08_KLENI</name>
<keyword evidence="7" id="KW-1185">Reference proteome</keyword>
<dbReference type="PROSITE" id="PS50600">
    <property type="entry name" value="ULP_PROTEASE"/>
    <property type="match status" value="1"/>
</dbReference>
<dbReference type="GO" id="GO:0006508">
    <property type="term" value="P:proteolysis"/>
    <property type="evidence" value="ECO:0007669"/>
    <property type="project" value="UniProtKB-KW"/>
</dbReference>
<evidence type="ECO:0000313" key="6">
    <source>
        <dbReference type="EMBL" id="GAQ87403.1"/>
    </source>
</evidence>